<dbReference type="InterPro" id="IPR049804">
    <property type="entry name" value="Choice_anch_L"/>
</dbReference>
<dbReference type="Proteomes" id="UP000019140">
    <property type="component" value="Unassembled WGS sequence"/>
</dbReference>
<dbReference type="Pfam" id="PF01345">
    <property type="entry name" value="DUF11"/>
    <property type="match status" value="2"/>
</dbReference>
<name>W4M004_9BACT</name>
<dbReference type="Gene3D" id="2.60.40.740">
    <property type="match status" value="1"/>
</dbReference>
<dbReference type="InterPro" id="IPR013783">
    <property type="entry name" value="Ig-like_fold"/>
</dbReference>
<reference evidence="4 5" key="1">
    <citation type="journal article" date="2014" name="Nature">
        <title>An environmental bacterial taxon with a large and distinct metabolic repertoire.</title>
        <authorList>
            <person name="Wilson M.C."/>
            <person name="Mori T."/>
            <person name="Ruckert C."/>
            <person name="Uria A.R."/>
            <person name="Helf M.J."/>
            <person name="Takada K."/>
            <person name="Gernert C."/>
            <person name="Steffens U.A."/>
            <person name="Heycke N."/>
            <person name="Schmitt S."/>
            <person name="Rinke C."/>
            <person name="Helfrich E.J."/>
            <person name="Brachmann A.O."/>
            <person name="Gurgui C."/>
            <person name="Wakimoto T."/>
            <person name="Kracht M."/>
            <person name="Crusemann M."/>
            <person name="Hentschel U."/>
            <person name="Abe I."/>
            <person name="Matsunaga S."/>
            <person name="Kalinowski J."/>
            <person name="Takeyama H."/>
            <person name="Piel J."/>
        </authorList>
    </citation>
    <scope>NUCLEOTIDE SEQUENCE [LARGE SCALE GENOMIC DNA]</scope>
    <source>
        <strain evidence="5">TSY2</strain>
    </source>
</reference>
<dbReference type="SUPFAM" id="SSF117074">
    <property type="entry name" value="Hypothetical protein PA1324"/>
    <property type="match status" value="2"/>
</dbReference>
<evidence type="ECO:0000313" key="5">
    <source>
        <dbReference type="Proteomes" id="UP000019140"/>
    </source>
</evidence>
<organism evidence="4 5">
    <name type="scientific">Candidatus Entotheonella gemina</name>
    <dbReference type="NCBI Taxonomy" id="1429439"/>
    <lineage>
        <taxon>Bacteria</taxon>
        <taxon>Pseudomonadati</taxon>
        <taxon>Nitrospinota/Tectimicrobiota group</taxon>
        <taxon>Candidatus Tectimicrobiota</taxon>
        <taxon>Candidatus Entotheonellia</taxon>
        <taxon>Candidatus Entotheonellales</taxon>
        <taxon>Candidatus Entotheonellaceae</taxon>
        <taxon>Candidatus Entotheonella</taxon>
    </lineage>
</organism>
<accession>W4M004</accession>
<feature type="domain" description="DUF11" evidence="2">
    <location>
        <begin position="1003"/>
        <end position="1099"/>
    </location>
</feature>
<dbReference type="InterPro" id="IPR051172">
    <property type="entry name" value="Chlamydia_OmcB"/>
</dbReference>
<dbReference type="Pfam" id="PF20009">
    <property type="entry name" value="GEVED"/>
    <property type="match status" value="1"/>
</dbReference>
<evidence type="ECO:0000313" key="4">
    <source>
        <dbReference type="EMBL" id="ETX03510.1"/>
    </source>
</evidence>
<evidence type="ECO:0000256" key="1">
    <source>
        <dbReference type="SAM" id="MobiDB-lite"/>
    </source>
</evidence>
<evidence type="ECO:0008006" key="6">
    <source>
        <dbReference type="Google" id="ProtNLM"/>
    </source>
</evidence>
<dbReference type="Gene3D" id="2.60.40.10">
    <property type="entry name" value="Immunoglobulins"/>
    <property type="match status" value="3"/>
</dbReference>
<gene>
    <name evidence="4" type="ORF">ETSY2_33260</name>
</gene>
<evidence type="ECO:0000259" key="2">
    <source>
        <dbReference type="Pfam" id="PF01345"/>
    </source>
</evidence>
<dbReference type="NCBIfam" id="NF038133">
    <property type="entry name" value="choice_anch_L"/>
    <property type="match status" value="1"/>
</dbReference>
<comment type="caution">
    <text evidence="4">The sequence shown here is derived from an EMBL/GenBank/DDBJ whole genome shotgun (WGS) entry which is preliminary data.</text>
</comment>
<evidence type="ECO:0000259" key="3">
    <source>
        <dbReference type="Pfam" id="PF20009"/>
    </source>
</evidence>
<dbReference type="InterPro" id="IPR045474">
    <property type="entry name" value="GEVED"/>
</dbReference>
<feature type="region of interest" description="Disordered" evidence="1">
    <location>
        <begin position="120"/>
        <end position="139"/>
    </location>
</feature>
<dbReference type="InterPro" id="IPR001434">
    <property type="entry name" value="OmcB-like_DUF11"/>
</dbReference>
<dbReference type="InterPro" id="IPR047589">
    <property type="entry name" value="DUF11_rpt"/>
</dbReference>
<proteinExistence type="predicted"/>
<feature type="compositionally biased region" description="Low complexity" evidence="1">
    <location>
        <begin position="456"/>
        <end position="467"/>
    </location>
</feature>
<sequence length="1103" mass="113389">MKRLSTLPASCLRLMCSIIIGLVSPAWLYAQLSLNENATLAQIANELEGPGITIFNLSIIVGNTNQYGTFTGGTIPSGAGPVVGIDTGVFLTTGAVNTIAPDRANITPGINDNATLGPNTAGGISFSHPGPPYSDPDLTSIDTQATRDAMIVEFNVVPQQNVLKIAFVFGSDEYPEYVCTIFNDAFGFFVTGDFGSGTDTTRNLAVVPGTSVPIAVNTINNGSVGSAQSPGNAAPCDLSNSGSFIDNGDGTTSSLNQNLQLDGFTIPLLTQTDVIPGNTYRVKLAIADARDKQWDSAVFVNFLTSTLFNDDADLRLSKQADNLAPAVGSNVTFTLTVDNDGPDAAPGVEVTDLLPSGFTYVSDSLGGAAGGPFVDYNPTTGVWTLPSSVASGASATLQITATINASGDYTNIAEITAAQATDPDSEPDNRSLNPNEDDTASITLPPVDLDYGDAPDSYGTDSTDSSGEGVGARHIINSSLYLGAAVPDIDINGFVDGIDDNGNGTDDDATGAPGNGDDEDSITSFPPLSILAAGYTISGIPLHNSTRSTAHLVGWIDFDQSGTFDADEAATVSVPDRTSSVTLTWSSLPGIVAGVTYARFRLTTDTSIATGTAATSVPTGTAIDGEVEDYQLIIGGLTVSGTVYNDANHNRQLDSGETGTGLTLFAKLIPASTPAGPALSAVPVDAGSGAYAFTSVNPLTYRVIIDDNATLSDVTPTLPAGWIGTEIPGQIRPAVTVVNASVPNQNFGLFNGSQLSGTVFIDNGADRGTPNNGLQDGGETGLGSVTVTATDGASTVYDTTTTAADGTYTLYVPAAATTVAVTQTNLSAYLSTGGSPGTTGGTYDRNPDTVSLTATAGTSYSGVDFGDVPNNTFVPDGQQNGLPGTVLWYPHTFTAGSAGTVTFSTSGSSSPAIPGWSETLYQDNNCNSIIDNGEGQIGSIALSAGDQVCILMREAIPHAAPDGATRQVTVSASFSYDNASPSLSHVLQRIDLTTVGDSTSAGLHLLKAVDKTQAAPGEVLTYTITYSNRSNESLSNIVIHDLTPAFTVFQSATCDLPLPLDISGCNVTQQPVINGTGAIEWTLGGTLRPGHQGTVTFSIQIRQ</sequence>
<feature type="region of interest" description="Disordered" evidence="1">
    <location>
        <begin position="500"/>
        <end position="521"/>
    </location>
</feature>
<feature type="domain" description="GEVED" evidence="3">
    <location>
        <begin position="552"/>
        <end position="632"/>
    </location>
</feature>
<dbReference type="PATRIC" id="fig|1429439.4.peg.5636"/>
<dbReference type="NCBIfam" id="TIGR01451">
    <property type="entry name" value="B_ant_repeat"/>
    <property type="match status" value="2"/>
</dbReference>
<dbReference type="PANTHER" id="PTHR34819">
    <property type="entry name" value="LARGE CYSTEINE-RICH PERIPLASMIC PROTEIN OMCB"/>
    <property type="match status" value="1"/>
</dbReference>
<dbReference type="AlphaFoldDB" id="W4M004"/>
<dbReference type="EMBL" id="AZHX01001421">
    <property type="protein sequence ID" value="ETX03510.1"/>
    <property type="molecule type" value="Genomic_DNA"/>
</dbReference>
<feature type="region of interest" description="Disordered" evidence="1">
    <location>
        <begin position="418"/>
        <end position="470"/>
    </location>
</feature>
<dbReference type="HOGENOM" id="CLU_282810_0_0_7"/>
<keyword evidence="5" id="KW-1185">Reference proteome</keyword>
<dbReference type="PANTHER" id="PTHR34819:SF3">
    <property type="entry name" value="CELL SURFACE PROTEIN"/>
    <property type="match status" value="1"/>
</dbReference>
<feature type="domain" description="DUF11" evidence="2">
    <location>
        <begin position="313"/>
        <end position="431"/>
    </location>
</feature>
<protein>
    <recommendedName>
        <fullName evidence="6">DUF11 domain-containing protein</fullName>
    </recommendedName>
</protein>